<dbReference type="Gene3D" id="3.20.20.80">
    <property type="entry name" value="Glycosidases"/>
    <property type="match status" value="1"/>
</dbReference>
<protein>
    <submittedName>
        <fullName evidence="3">GTP-binding protein</fullName>
    </submittedName>
</protein>
<organism evidence="3 4">
    <name type="scientific">Paenibacillus plantarum</name>
    <dbReference type="NCBI Taxonomy" id="2654975"/>
    <lineage>
        <taxon>Bacteria</taxon>
        <taxon>Bacillati</taxon>
        <taxon>Bacillota</taxon>
        <taxon>Bacilli</taxon>
        <taxon>Bacillales</taxon>
        <taxon>Paenibacillaceae</taxon>
        <taxon>Paenibacillus</taxon>
    </lineage>
</organism>
<evidence type="ECO:0000259" key="2">
    <source>
        <dbReference type="Pfam" id="PF13200"/>
    </source>
</evidence>
<evidence type="ECO:0000313" key="3">
    <source>
        <dbReference type="EMBL" id="NOU67300.1"/>
    </source>
</evidence>
<name>A0ABX1XFN2_9BACL</name>
<feature type="signal peptide" evidence="1">
    <location>
        <begin position="1"/>
        <end position="17"/>
    </location>
</feature>
<dbReference type="Pfam" id="PF13200">
    <property type="entry name" value="DUF4015"/>
    <property type="match status" value="1"/>
</dbReference>
<feature type="chain" id="PRO_5046954578" evidence="1">
    <location>
        <begin position="18"/>
        <end position="397"/>
    </location>
</feature>
<dbReference type="SUPFAM" id="SSF51445">
    <property type="entry name" value="(Trans)glycosidases"/>
    <property type="match status" value="1"/>
</dbReference>
<dbReference type="RefSeq" id="WP_171634020.1">
    <property type="nucleotide sequence ID" value="NZ_WHNY01000067.1"/>
</dbReference>
<dbReference type="InterPro" id="IPR017853">
    <property type="entry name" value="GH"/>
</dbReference>
<gene>
    <name evidence="3" type="ORF">GC096_24965</name>
</gene>
<sequence>MEILLASLALIWGNVTAANPDASFEQLVQASLDAKNAVAIVQPVTPATPTDATDPLAPVNKVDPQKDAPVVKGIYSTAHSAGGSRLNTLVKLLDDTDLNAMVIDVKDDWGYITWETGNAELDAMGTTQKIIGNMPGLMTTLQEHSIYPIARIVVFKDTILAKKKPELSFVNPDGTLWDNGKKPADSFVNPYSKEVWDYNIAVAKEAVKAGFKEIQFDYVRFPEGFEKRSDILKYTKDERSRIDAVSSFVKYAREQLSPLGVRVSVDIFGYAASVPAAEGIGQDFEKISQNVDVIAPMIYPSHYSTGWFGSKVPDAAPYATINGASKDTNKKLEAIDKKGWKPVIRPWIQDFTASWVPGYIKYGKHELDEQIRALKDNGVNEYLLWNANNNYTANVNY</sequence>
<evidence type="ECO:0000313" key="4">
    <source>
        <dbReference type="Proteomes" id="UP000653578"/>
    </source>
</evidence>
<keyword evidence="4" id="KW-1185">Reference proteome</keyword>
<dbReference type="InterPro" id="IPR025275">
    <property type="entry name" value="DUF4015"/>
</dbReference>
<comment type="caution">
    <text evidence="3">The sequence shown here is derived from an EMBL/GenBank/DDBJ whole genome shotgun (WGS) entry which is preliminary data.</text>
</comment>
<reference evidence="3 4" key="1">
    <citation type="submission" date="2019-10" db="EMBL/GenBank/DDBJ databases">
        <title>Description of Paenibacillus humi sp. nov.</title>
        <authorList>
            <person name="Carlier A."/>
            <person name="Qi S."/>
        </authorList>
    </citation>
    <scope>NUCLEOTIDE SEQUENCE [LARGE SCALE GENOMIC DNA]</scope>
    <source>
        <strain evidence="3 4">LMG 31461</strain>
    </source>
</reference>
<evidence type="ECO:0000256" key="1">
    <source>
        <dbReference type="SAM" id="SignalP"/>
    </source>
</evidence>
<dbReference type="EMBL" id="WHNY01000067">
    <property type="protein sequence ID" value="NOU67300.1"/>
    <property type="molecule type" value="Genomic_DNA"/>
</dbReference>
<feature type="domain" description="DUF4015" evidence="2">
    <location>
        <begin position="73"/>
        <end position="391"/>
    </location>
</feature>
<proteinExistence type="predicted"/>
<accession>A0ABX1XFN2</accession>
<dbReference type="Proteomes" id="UP000653578">
    <property type="component" value="Unassembled WGS sequence"/>
</dbReference>
<keyword evidence="1" id="KW-0732">Signal</keyword>